<dbReference type="Proteomes" id="UP000020406">
    <property type="component" value="Unassembled WGS sequence"/>
</dbReference>
<dbReference type="AlphaFoldDB" id="Z9JIN0"/>
<dbReference type="EMBL" id="JDSQ01000016">
    <property type="protein sequence ID" value="EWS77686.1"/>
    <property type="molecule type" value="Genomic_DNA"/>
</dbReference>
<evidence type="ECO:0000313" key="3">
    <source>
        <dbReference type="Proteomes" id="UP000020406"/>
    </source>
</evidence>
<dbReference type="PATRIC" id="fig|1444770.3.peg.2298"/>
<proteinExistence type="predicted"/>
<reference evidence="2" key="2">
    <citation type="submission" date="2021-11" db="EMBL/GenBank/DDBJ databases">
        <title>Genome sequence of Xylella taiwanensis PLS432.</title>
        <authorList>
            <person name="Weng L.-W."/>
            <person name="Su C.-C."/>
            <person name="Tsai C.-W."/>
            <person name="Kuo C.-H."/>
        </authorList>
    </citation>
    <scope>NUCLEOTIDE SEQUENCE</scope>
    <source>
        <strain evidence="2">PLS432</strain>
    </source>
</reference>
<dbReference type="RefSeq" id="WP_160165198.1">
    <property type="nucleotide sequence ID" value="NZ_CP053627.1"/>
</dbReference>
<evidence type="ECO:0000313" key="4">
    <source>
        <dbReference type="Proteomes" id="UP001430701"/>
    </source>
</evidence>
<reference evidence="1 3" key="1">
    <citation type="journal article" date="2014" name="Genome Announc.">
        <title>Draft Genome Sequence of Xylella fastidiosa Pear Leaf Scorch Strain in Taiwan.</title>
        <authorList>
            <person name="Su C.C."/>
            <person name="Deng W.L."/>
            <person name="Jan F.J."/>
            <person name="Chang C.J."/>
            <person name="Huang H."/>
            <person name="Chen J."/>
        </authorList>
    </citation>
    <scope>NUCLEOTIDE SEQUENCE [LARGE SCALE GENOMIC DNA]</scope>
    <source>
        <strain evidence="1 3">PLS229</strain>
    </source>
</reference>
<accession>Z9JIN0</accession>
<dbReference type="GeneID" id="68899739"/>
<protein>
    <submittedName>
        <fullName evidence="1">Uncharacterized protein</fullName>
    </submittedName>
</protein>
<evidence type="ECO:0000313" key="2">
    <source>
        <dbReference type="EMBL" id="MCD8472869.1"/>
    </source>
</evidence>
<evidence type="ECO:0000313" key="1">
    <source>
        <dbReference type="EMBL" id="EWS77686.1"/>
    </source>
</evidence>
<keyword evidence="4" id="KW-1185">Reference proteome</keyword>
<dbReference type="EMBL" id="JAJPPU010000002">
    <property type="protein sequence ID" value="MCD8472869.1"/>
    <property type="molecule type" value="Genomic_DNA"/>
</dbReference>
<name>Z9JIN0_9GAMM</name>
<dbReference type="Proteomes" id="UP001430701">
    <property type="component" value="Unassembled WGS sequence"/>
</dbReference>
<gene>
    <name evidence="1" type="ORF">AF72_09670</name>
    <name evidence="2" type="ORF">LPH55_05160</name>
</gene>
<sequence length="49" mass="5318">MMLRPDLAALASLSLSAGKPPAMRTIENAAHPFHAVAMQVQDQQMKETL</sequence>
<organism evidence="1 3">
    <name type="scientific">Xylella taiwanensis</name>
    <dbReference type="NCBI Taxonomy" id="1444770"/>
    <lineage>
        <taxon>Bacteria</taxon>
        <taxon>Pseudomonadati</taxon>
        <taxon>Pseudomonadota</taxon>
        <taxon>Gammaproteobacteria</taxon>
        <taxon>Lysobacterales</taxon>
        <taxon>Lysobacteraceae</taxon>
        <taxon>Xylella</taxon>
    </lineage>
</organism>
<comment type="caution">
    <text evidence="1">The sequence shown here is derived from an EMBL/GenBank/DDBJ whole genome shotgun (WGS) entry which is preliminary data.</text>
</comment>